<sequence>MSDRPFPIDPLPRRSLWAVLAAAAAIGLALRIAAAQGDYWLDEAWSLLFAREARSPGDVFFAINHDNNHFLNTLWLQLVGWGGSPLLGRALSIACGTAGVVVAGLIGARRGLRGAALAASLFAVSPILVTYGSEARGYAPMLLALLCAIRIVDRELFGVPVRHAPLLLGIATLAGMLAHASMLFGVAALSGWVAIEQGRRLGHAAGALATLRLMGRAVAAVLAVLLIVAAGAAASPEGFRMGSLAPFDWPAFVDALDHMLAFTIGWPLLVGPWLIFFLFLPLGLRRAPLLSERAPFHLLAILGLPLLVAILEPGNSAFPRYYLLSAVALLLLLAELAAVRGRAARLLFGAVMIGSLILDGHIIANLRGDPGLAIEVMSQRAPDGGAVMLQAERDGPVLEAAASRRAYPLILTNDCAEARFYYIADNGTQPFPLAALRCGAAFQPIAGRDLDGLSSQAWQLYERVDR</sequence>
<organism evidence="2 3">
    <name type="scientific">Rhizorhabdus dicambivorans</name>
    <dbReference type="NCBI Taxonomy" id="1850238"/>
    <lineage>
        <taxon>Bacteria</taxon>
        <taxon>Pseudomonadati</taxon>
        <taxon>Pseudomonadota</taxon>
        <taxon>Alphaproteobacteria</taxon>
        <taxon>Sphingomonadales</taxon>
        <taxon>Sphingomonadaceae</taxon>
        <taxon>Rhizorhabdus</taxon>
    </lineage>
</organism>
<dbReference type="Proteomes" id="UP000218934">
    <property type="component" value="Unassembled WGS sequence"/>
</dbReference>
<accession>A0A2A4FTL1</accession>
<name>A0A2A4FTL1_9SPHN</name>
<evidence type="ECO:0000313" key="3">
    <source>
        <dbReference type="Proteomes" id="UP000218934"/>
    </source>
</evidence>
<feature type="transmembrane region" description="Helical" evidence="1">
    <location>
        <begin position="86"/>
        <end position="108"/>
    </location>
</feature>
<dbReference type="OrthoDB" id="8044879at2"/>
<keyword evidence="1" id="KW-0812">Transmembrane</keyword>
<dbReference type="RefSeq" id="WP_066966973.1">
    <property type="nucleotide sequence ID" value="NZ_CP023449.1"/>
</dbReference>
<evidence type="ECO:0000256" key="1">
    <source>
        <dbReference type="SAM" id="Phobius"/>
    </source>
</evidence>
<feature type="transmembrane region" description="Helical" evidence="1">
    <location>
        <begin position="346"/>
        <end position="364"/>
    </location>
</feature>
<dbReference type="KEGG" id="rdi:CMV14_20390"/>
<proteinExistence type="predicted"/>
<gene>
    <name evidence="2" type="ORF">COO09_16930</name>
</gene>
<keyword evidence="1" id="KW-1133">Transmembrane helix</keyword>
<feature type="transmembrane region" description="Helical" evidence="1">
    <location>
        <begin position="166"/>
        <end position="192"/>
    </location>
</feature>
<reference evidence="2 3" key="1">
    <citation type="submission" date="2017-09" db="EMBL/GenBank/DDBJ databases">
        <title>The Catabolism of 3,6-Dichlorosalicylic acid is Initiated by the Cytochrome P450 Monooxygenase DsmABC in Rhizorhabdus dicambivorans Ndbn-20.</title>
        <authorList>
            <person name="Na L."/>
        </authorList>
    </citation>
    <scope>NUCLEOTIDE SEQUENCE [LARGE SCALE GENOMIC DNA]</scope>
    <source>
        <strain evidence="2 3">Ndbn-20m</strain>
    </source>
</reference>
<feature type="transmembrane region" description="Helical" evidence="1">
    <location>
        <begin position="213"/>
        <end position="234"/>
    </location>
</feature>
<keyword evidence="3" id="KW-1185">Reference proteome</keyword>
<protein>
    <recommendedName>
        <fullName evidence="4">Glycosyltransferase RgtA/B/C/D-like domain-containing protein</fullName>
    </recommendedName>
</protein>
<feature type="transmembrane region" description="Helical" evidence="1">
    <location>
        <begin position="321"/>
        <end position="339"/>
    </location>
</feature>
<dbReference type="EMBL" id="NWUF01000019">
    <property type="protein sequence ID" value="PCE41036.1"/>
    <property type="molecule type" value="Genomic_DNA"/>
</dbReference>
<evidence type="ECO:0000313" key="2">
    <source>
        <dbReference type="EMBL" id="PCE41036.1"/>
    </source>
</evidence>
<feature type="transmembrane region" description="Helical" evidence="1">
    <location>
        <begin position="259"/>
        <end position="284"/>
    </location>
</feature>
<feature type="transmembrane region" description="Helical" evidence="1">
    <location>
        <begin position="115"/>
        <end position="133"/>
    </location>
</feature>
<feature type="transmembrane region" description="Helical" evidence="1">
    <location>
        <begin position="296"/>
        <end position="315"/>
    </location>
</feature>
<keyword evidence="1" id="KW-0472">Membrane</keyword>
<comment type="caution">
    <text evidence="2">The sequence shown here is derived from an EMBL/GenBank/DDBJ whole genome shotgun (WGS) entry which is preliminary data.</text>
</comment>
<dbReference type="AlphaFoldDB" id="A0A2A4FTL1"/>
<evidence type="ECO:0008006" key="4">
    <source>
        <dbReference type="Google" id="ProtNLM"/>
    </source>
</evidence>